<evidence type="ECO:0000256" key="3">
    <source>
        <dbReference type="ARBA" id="ARBA00023122"/>
    </source>
</evidence>
<dbReference type="InterPro" id="IPR000644">
    <property type="entry name" value="CBS_dom"/>
</dbReference>
<dbReference type="PANTHER" id="PTHR13780:SF35">
    <property type="entry name" value="LD22662P"/>
    <property type="match status" value="1"/>
</dbReference>
<evidence type="ECO:0000313" key="8">
    <source>
        <dbReference type="WBParaSite" id="EEL_0000394501-mRNA-1"/>
    </source>
</evidence>
<dbReference type="InterPro" id="IPR046342">
    <property type="entry name" value="CBS_dom_sf"/>
</dbReference>
<evidence type="ECO:0000256" key="5">
    <source>
        <dbReference type="PROSITE-ProRule" id="PRU00703"/>
    </source>
</evidence>
<comment type="subunit">
    <text evidence="4">AMPK is a heterotrimer of an alpha catalytic subunit (PRKAA1 or PRKAA2), a beta (PRKAB1 or PRKAB2) and a gamma non-catalytic subunits (PRKAG1, PRKAG2 or PRKAG3). Interacts with FNIP1 and FNIP2.</text>
</comment>
<keyword evidence="7" id="KW-1185">Reference proteome</keyword>
<keyword evidence="2" id="KW-0677">Repeat</keyword>
<dbReference type="GO" id="GO:0019887">
    <property type="term" value="F:protein kinase regulator activity"/>
    <property type="evidence" value="ECO:0007669"/>
    <property type="project" value="TreeGrafter"/>
</dbReference>
<dbReference type="AlphaFoldDB" id="A0A0R3RQI4"/>
<evidence type="ECO:0000313" key="7">
    <source>
        <dbReference type="Proteomes" id="UP000050640"/>
    </source>
</evidence>
<comment type="similarity">
    <text evidence="1">Belongs to the 5'-AMP-activated protein kinase gamma subunit family.</text>
</comment>
<proteinExistence type="inferred from homology"/>
<feature type="domain" description="CBS" evidence="6">
    <location>
        <begin position="76"/>
        <end position="135"/>
    </location>
</feature>
<evidence type="ECO:0000256" key="2">
    <source>
        <dbReference type="ARBA" id="ARBA00022737"/>
    </source>
</evidence>
<dbReference type="Pfam" id="PF00571">
    <property type="entry name" value="CBS"/>
    <property type="match status" value="3"/>
</dbReference>
<dbReference type="GO" id="GO:0031588">
    <property type="term" value="C:nucleotide-activated protein kinase complex"/>
    <property type="evidence" value="ECO:0007669"/>
    <property type="project" value="TreeGrafter"/>
</dbReference>
<dbReference type="GO" id="GO:0019901">
    <property type="term" value="F:protein kinase binding"/>
    <property type="evidence" value="ECO:0007669"/>
    <property type="project" value="TreeGrafter"/>
</dbReference>
<dbReference type="PROSITE" id="PS51371">
    <property type="entry name" value="CBS"/>
    <property type="match status" value="4"/>
</dbReference>
<sequence length="294" mass="34054">MTRKPFSIFIIALQVKKAFFALIYNGVRAAPLWDSKKQEFVGMLTITDFIRILQKYEYLEKHKIAIWRKELEQDGHLKSLVSISPSESLFQAVQVLCKEKVHRLPVMEECAGNIAFILTHKRLMKFLYLYTPLELGIGTWNNVATITQNTPLIDVMDIFLSKQVSALPVLDENEKVVDIYARFDAINLAAHKSYIDLDVTAQEFNFQWFEGVRCCSADDSLMTIVEMIVRTEVHRLVVVDHDKKVAGIISLSDILRFLVLEPPITPPGSKLFCNAYFHLLRKELWQWKEWFLKS</sequence>
<feature type="domain" description="CBS" evidence="6">
    <location>
        <begin position="1"/>
        <end position="61"/>
    </location>
</feature>
<dbReference type="PANTHER" id="PTHR13780">
    <property type="entry name" value="AMP-ACTIVATED PROTEIN KINASE, GAMMA REGULATORY SUBUNIT"/>
    <property type="match status" value="1"/>
</dbReference>
<dbReference type="STRING" id="1147741.A0A0R3RQI4"/>
<dbReference type="GO" id="GO:0005737">
    <property type="term" value="C:cytoplasm"/>
    <property type="evidence" value="ECO:0007669"/>
    <property type="project" value="TreeGrafter"/>
</dbReference>
<dbReference type="Proteomes" id="UP000050640">
    <property type="component" value="Unplaced"/>
</dbReference>
<dbReference type="Gene3D" id="3.10.580.10">
    <property type="entry name" value="CBS-domain"/>
    <property type="match status" value="2"/>
</dbReference>
<dbReference type="SUPFAM" id="SSF54631">
    <property type="entry name" value="CBS-domain pair"/>
    <property type="match status" value="2"/>
</dbReference>
<evidence type="ECO:0000256" key="1">
    <source>
        <dbReference type="ARBA" id="ARBA00006750"/>
    </source>
</evidence>
<dbReference type="GO" id="GO:0005634">
    <property type="term" value="C:nucleus"/>
    <property type="evidence" value="ECO:0007669"/>
    <property type="project" value="TreeGrafter"/>
</dbReference>
<evidence type="ECO:0000259" key="6">
    <source>
        <dbReference type="PROSITE" id="PS51371"/>
    </source>
</evidence>
<dbReference type="WBParaSite" id="EEL_0000394501-mRNA-1">
    <property type="protein sequence ID" value="EEL_0000394501-mRNA-1"/>
    <property type="gene ID" value="EEL_0000394501"/>
</dbReference>
<feature type="domain" description="CBS" evidence="6">
    <location>
        <begin position="137"/>
        <end position="197"/>
    </location>
</feature>
<accession>A0A0R3RQI4</accession>
<name>A0A0R3RQI4_9BILA</name>
<keyword evidence="3 5" id="KW-0129">CBS domain</keyword>
<organism evidence="7 8">
    <name type="scientific">Elaeophora elaphi</name>
    <dbReference type="NCBI Taxonomy" id="1147741"/>
    <lineage>
        <taxon>Eukaryota</taxon>
        <taxon>Metazoa</taxon>
        <taxon>Ecdysozoa</taxon>
        <taxon>Nematoda</taxon>
        <taxon>Chromadorea</taxon>
        <taxon>Rhabditida</taxon>
        <taxon>Spirurina</taxon>
        <taxon>Spiruromorpha</taxon>
        <taxon>Filarioidea</taxon>
        <taxon>Onchocercidae</taxon>
        <taxon>Elaeophora</taxon>
    </lineage>
</organism>
<feature type="domain" description="CBS" evidence="6">
    <location>
        <begin position="208"/>
        <end position="267"/>
    </location>
</feature>
<dbReference type="SMART" id="SM00116">
    <property type="entry name" value="CBS"/>
    <property type="match status" value="4"/>
</dbReference>
<dbReference type="InterPro" id="IPR050511">
    <property type="entry name" value="AMPK_gamma/SDS23_families"/>
</dbReference>
<evidence type="ECO:0000256" key="4">
    <source>
        <dbReference type="ARBA" id="ARBA00025878"/>
    </source>
</evidence>
<reference evidence="8" key="1">
    <citation type="submission" date="2017-02" db="UniProtKB">
        <authorList>
            <consortium name="WormBaseParasite"/>
        </authorList>
    </citation>
    <scope>IDENTIFICATION</scope>
</reference>
<dbReference type="CDD" id="cd04641">
    <property type="entry name" value="CBS_euAMPK_gamma-like_repeat2"/>
    <property type="match status" value="1"/>
</dbReference>
<protein>
    <submittedName>
        <fullName evidence="8">CBS domain-containing protein</fullName>
    </submittedName>
</protein>
<dbReference type="GO" id="GO:0016208">
    <property type="term" value="F:AMP binding"/>
    <property type="evidence" value="ECO:0007669"/>
    <property type="project" value="TreeGrafter"/>
</dbReference>